<organism evidence="2 3">
    <name type="scientific">Thioclava pacifica DSM 10166</name>
    <dbReference type="NCBI Taxonomy" id="1353537"/>
    <lineage>
        <taxon>Bacteria</taxon>
        <taxon>Pseudomonadati</taxon>
        <taxon>Pseudomonadota</taxon>
        <taxon>Alphaproteobacteria</taxon>
        <taxon>Rhodobacterales</taxon>
        <taxon>Paracoccaceae</taxon>
        <taxon>Thioclava</taxon>
    </lineage>
</organism>
<feature type="signal peptide" evidence="1">
    <location>
        <begin position="1"/>
        <end position="17"/>
    </location>
</feature>
<evidence type="ECO:0000313" key="3">
    <source>
        <dbReference type="Proteomes" id="UP000027432"/>
    </source>
</evidence>
<feature type="chain" id="PRO_5001696278" evidence="1">
    <location>
        <begin position="18"/>
        <end position="190"/>
    </location>
</feature>
<dbReference type="OrthoDB" id="9804182at2"/>
<dbReference type="STRING" id="1353537.TP2_12970"/>
<gene>
    <name evidence="2" type="ORF">TP2_12970</name>
</gene>
<dbReference type="eggNOG" id="ENOG50324WJ">
    <property type="taxonomic scope" value="Bacteria"/>
</dbReference>
<accession>A0A074J1M7</accession>
<dbReference type="EMBL" id="AUND01000039">
    <property type="protein sequence ID" value="KEO51301.1"/>
    <property type="molecule type" value="Genomic_DNA"/>
</dbReference>
<protein>
    <submittedName>
        <fullName evidence="2">Uncharacterized protein</fullName>
    </submittedName>
</protein>
<keyword evidence="1" id="KW-0732">Signal</keyword>
<dbReference type="RefSeq" id="WP_051692728.1">
    <property type="nucleotide sequence ID" value="NZ_AUND01000039.1"/>
</dbReference>
<proteinExistence type="predicted"/>
<evidence type="ECO:0000256" key="1">
    <source>
        <dbReference type="SAM" id="SignalP"/>
    </source>
</evidence>
<dbReference type="AlphaFoldDB" id="A0A074J1M7"/>
<name>A0A074J1M7_9RHOB</name>
<comment type="caution">
    <text evidence="2">The sequence shown here is derived from an EMBL/GenBank/DDBJ whole genome shotgun (WGS) entry which is preliminary data.</text>
</comment>
<keyword evidence="3" id="KW-1185">Reference proteome</keyword>
<dbReference type="Proteomes" id="UP000027432">
    <property type="component" value="Unassembled WGS sequence"/>
</dbReference>
<sequence length="190" mass="20739">MIRLAILIALLPLAAVAQEAPKDGEIFAAITGDWNGDDVPDAAMLEQSGADAADLVIYLGDPVFGLKETLRVERVVFSGQMGGQTPSLHPASDTSFKLHSEQIGIGRTPWESDYAIAWRHGGFVVSGYTYHYYDRIDPQDTGSCDVNLLSGGYVMEKGTQRAEGMQDRRAFPLSTLHADWMPMICTGLFQ</sequence>
<reference evidence="2 3" key="1">
    <citation type="submission" date="2013-07" db="EMBL/GenBank/DDBJ databases">
        <title>Thioclava pacifica DSM 10166 Genome Sequencing.</title>
        <authorList>
            <person name="Lai Q."/>
            <person name="Shao Z."/>
        </authorList>
    </citation>
    <scope>NUCLEOTIDE SEQUENCE [LARGE SCALE GENOMIC DNA]</scope>
    <source>
        <strain evidence="2 3">DSM 10166</strain>
    </source>
</reference>
<evidence type="ECO:0000313" key="2">
    <source>
        <dbReference type="EMBL" id="KEO51301.1"/>
    </source>
</evidence>